<dbReference type="EMBL" id="JAAVJF010000002">
    <property type="protein sequence ID" value="NYR15389.1"/>
    <property type="molecule type" value="Genomic_DNA"/>
</dbReference>
<evidence type="ECO:0000313" key="5">
    <source>
        <dbReference type="Proteomes" id="UP000554766"/>
    </source>
</evidence>
<keyword evidence="5" id="KW-1185">Reference proteome</keyword>
<protein>
    <submittedName>
        <fullName evidence="4">Amino acid ABC transporter substrate-binding protein</fullName>
    </submittedName>
</protein>
<dbReference type="GeneID" id="5054162"/>
<dbReference type="SMART" id="SM00062">
    <property type="entry name" value="PBPb"/>
    <property type="match status" value="1"/>
</dbReference>
<dbReference type="CDD" id="cd13530">
    <property type="entry name" value="PBP2_peptides_like"/>
    <property type="match status" value="1"/>
</dbReference>
<dbReference type="InterPro" id="IPR018313">
    <property type="entry name" value="SBP_3_CS"/>
</dbReference>
<dbReference type="Proteomes" id="UP000554766">
    <property type="component" value="Unassembled WGS sequence"/>
</dbReference>
<feature type="domain" description="Solute-binding protein family 3/N-terminal" evidence="3">
    <location>
        <begin position="28"/>
        <end position="245"/>
    </location>
</feature>
<proteinExistence type="predicted"/>
<evidence type="ECO:0000256" key="2">
    <source>
        <dbReference type="ARBA" id="ARBA00022729"/>
    </source>
</evidence>
<sequence length="249" mass="27521">MYILTPSQTQQQQPRCPVSIDTIKARGKLVVGTSADWPPYEYIEGGKVVGIDIEIAKRIADSLGVGLEVRDMKFSALIEAVKRGDVDVVLADMAITPERETQVLFSIPYQVDTSVVIAKRGAAMRGPEDLKGRAVGVQVGTVQEDWALRTLGNVSKIVRYDKVYPYMVEALRKGDVDAIVVGGVVGRAIVTRFPEFEIVASTGVRYSAVAMPSCAYDLKLQVDRVIYDMLQSGEMERLITSWVEKWLYS</sequence>
<organism evidence="4 5">
    <name type="scientific">Pyrobaculum arsenaticum</name>
    <dbReference type="NCBI Taxonomy" id="121277"/>
    <lineage>
        <taxon>Archaea</taxon>
        <taxon>Thermoproteota</taxon>
        <taxon>Thermoprotei</taxon>
        <taxon>Thermoproteales</taxon>
        <taxon>Thermoproteaceae</taxon>
        <taxon>Pyrobaculum</taxon>
    </lineage>
</organism>
<evidence type="ECO:0000313" key="4">
    <source>
        <dbReference type="EMBL" id="NYR15389.1"/>
    </source>
</evidence>
<comment type="subcellular location">
    <subcellularLocation>
        <location evidence="1">Cell envelope</location>
    </subcellularLocation>
</comment>
<dbReference type="AlphaFoldDB" id="A0A7L4P8T3"/>
<gene>
    <name evidence="4" type="ORF">HC235_05380</name>
</gene>
<comment type="caution">
    <text evidence="4">The sequence shown here is derived from an EMBL/GenBank/DDBJ whole genome shotgun (WGS) entry which is preliminary data.</text>
</comment>
<dbReference type="PROSITE" id="PS01039">
    <property type="entry name" value="SBP_BACTERIAL_3"/>
    <property type="match status" value="1"/>
</dbReference>
<dbReference type="OMA" id="TEEYGMA"/>
<name>A0A7L4P8T3_9CREN</name>
<dbReference type="Pfam" id="PF00497">
    <property type="entry name" value="SBP_bac_3"/>
    <property type="match status" value="1"/>
</dbReference>
<reference evidence="4 5" key="1">
    <citation type="journal article" date="2020" name="Nat. Commun.">
        <title>The structures of two archaeal type IV pili illuminate evolutionary relationships.</title>
        <authorList>
            <person name="Wang F."/>
            <person name="Baquero D.P."/>
            <person name="Su Z."/>
            <person name="Beltran L.C."/>
            <person name="Prangishvili D."/>
            <person name="Krupovic M."/>
            <person name="Egelman E.H."/>
        </authorList>
    </citation>
    <scope>NUCLEOTIDE SEQUENCE [LARGE SCALE GENOMIC DNA]</scope>
    <source>
        <strain evidence="4 5">2GA</strain>
    </source>
</reference>
<dbReference type="InterPro" id="IPR001638">
    <property type="entry name" value="Solute-binding_3/MltF_N"/>
</dbReference>
<dbReference type="PANTHER" id="PTHR35936">
    <property type="entry name" value="MEMBRANE-BOUND LYTIC MUREIN TRANSGLYCOSYLASE F"/>
    <property type="match status" value="1"/>
</dbReference>
<dbReference type="SUPFAM" id="SSF53850">
    <property type="entry name" value="Periplasmic binding protein-like II"/>
    <property type="match status" value="1"/>
</dbReference>
<evidence type="ECO:0000256" key="1">
    <source>
        <dbReference type="ARBA" id="ARBA00004196"/>
    </source>
</evidence>
<dbReference type="RefSeq" id="WP_011900798.1">
    <property type="nucleotide sequence ID" value="NZ_JAAVJF010000002.1"/>
</dbReference>
<accession>A0A7L4P8T3</accession>
<keyword evidence="2" id="KW-0732">Signal</keyword>
<dbReference type="Gene3D" id="3.40.190.10">
    <property type="entry name" value="Periplasmic binding protein-like II"/>
    <property type="match status" value="2"/>
</dbReference>
<dbReference type="PANTHER" id="PTHR35936:SF19">
    <property type="entry name" value="AMINO-ACID-BINDING PROTEIN YXEM-RELATED"/>
    <property type="match status" value="1"/>
</dbReference>
<evidence type="ECO:0000259" key="3">
    <source>
        <dbReference type="SMART" id="SM00062"/>
    </source>
</evidence>